<evidence type="ECO:0000313" key="7">
    <source>
        <dbReference type="EMBL" id="RST94562.1"/>
    </source>
</evidence>
<dbReference type="InterPro" id="IPR023052">
    <property type="entry name" value="Cell_div_SepF"/>
</dbReference>
<keyword evidence="5" id="KW-0963">Cytoplasm</keyword>
<accession>A0A429ZLI4</accession>
<dbReference type="PANTHER" id="PTHR35798:SF1">
    <property type="entry name" value="CELL DIVISION PROTEIN SEPF"/>
    <property type="match status" value="1"/>
</dbReference>
<comment type="subunit">
    <text evidence="5">Homodimer. Interacts with FtsZ.</text>
</comment>
<dbReference type="GO" id="GO:0000917">
    <property type="term" value="P:division septum assembly"/>
    <property type="evidence" value="ECO:0007669"/>
    <property type="project" value="UniProtKB-KW"/>
</dbReference>
<dbReference type="AlphaFoldDB" id="A0A429ZLI4"/>
<protein>
    <recommendedName>
        <fullName evidence="5">Cell division protein SepF</fullName>
    </recommendedName>
</protein>
<dbReference type="InterPro" id="IPR007561">
    <property type="entry name" value="Cell_div_SepF/SepF-rel"/>
</dbReference>
<dbReference type="Gene3D" id="3.30.110.150">
    <property type="entry name" value="SepF-like protein"/>
    <property type="match status" value="1"/>
</dbReference>
<keyword evidence="1 5" id="KW-0132">Cell division</keyword>
<evidence type="ECO:0000256" key="1">
    <source>
        <dbReference type="ARBA" id="ARBA00022618"/>
    </source>
</evidence>
<gene>
    <name evidence="5" type="primary">sepF</name>
    <name evidence="7" type="ORF">CBF35_09935</name>
</gene>
<dbReference type="PANTHER" id="PTHR35798">
    <property type="entry name" value="CELL DIVISION PROTEIN SEPF"/>
    <property type="match status" value="1"/>
</dbReference>
<dbReference type="GeneID" id="98568691"/>
<dbReference type="OrthoDB" id="9815206at2"/>
<evidence type="ECO:0000256" key="6">
    <source>
        <dbReference type="SAM" id="MobiDB-lite"/>
    </source>
</evidence>
<evidence type="ECO:0000313" key="8">
    <source>
        <dbReference type="Proteomes" id="UP000287239"/>
    </source>
</evidence>
<evidence type="ECO:0000256" key="4">
    <source>
        <dbReference type="ARBA" id="ARBA00044936"/>
    </source>
</evidence>
<name>A0A429ZLI4_9ENTE</name>
<evidence type="ECO:0000256" key="3">
    <source>
        <dbReference type="ARBA" id="ARBA00023306"/>
    </source>
</evidence>
<comment type="subcellular location">
    <subcellularLocation>
        <location evidence="5">Cytoplasm</location>
    </subcellularLocation>
    <text evidence="5">Localizes to the division site, in a FtsZ-dependent manner.</text>
</comment>
<comment type="similarity">
    <text evidence="5">Belongs to the SepF family.</text>
</comment>
<evidence type="ECO:0000256" key="5">
    <source>
        <dbReference type="HAMAP-Rule" id="MF_01197"/>
    </source>
</evidence>
<feature type="region of interest" description="Disordered" evidence="6">
    <location>
        <begin position="33"/>
        <end position="76"/>
    </location>
</feature>
<dbReference type="GO" id="GO:0043093">
    <property type="term" value="P:FtsZ-dependent cytokinesis"/>
    <property type="evidence" value="ECO:0007669"/>
    <property type="project" value="UniProtKB-UniRule"/>
</dbReference>
<dbReference type="Pfam" id="PF04472">
    <property type="entry name" value="SepF"/>
    <property type="match status" value="1"/>
</dbReference>
<keyword evidence="3 5" id="KW-0131">Cell cycle</keyword>
<feature type="compositionally biased region" description="Polar residues" evidence="6">
    <location>
        <begin position="55"/>
        <end position="68"/>
    </location>
</feature>
<dbReference type="HAMAP" id="MF_01197">
    <property type="entry name" value="SepF"/>
    <property type="match status" value="1"/>
</dbReference>
<organism evidence="7 8">
    <name type="scientific">Vagococcus salmoninarum</name>
    <dbReference type="NCBI Taxonomy" id="2739"/>
    <lineage>
        <taxon>Bacteria</taxon>
        <taxon>Bacillati</taxon>
        <taxon>Bacillota</taxon>
        <taxon>Bacilli</taxon>
        <taxon>Lactobacillales</taxon>
        <taxon>Enterococcaceae</taxon>
        <taxon>Vagococcus</taxon>
    </lineage>
</organism>
<proteinExistence type="inferred from homology"/>
<dbReference type="RefSeq" id="WP_126780669.1">
    <property type="nucleotide sequence ID" value="NZ_CAUQJP010000015.1"/>
</dbReference>
<evidence type="ECO:0000256" key="2">
    <source>
        <dbReference type="ARBA" id="ARBA00023210"/>
    </source>
</evidence>
<dbReference type="Proteomes" id="UP000287239">
    <property type="component" value="Unassembled WGS sequence"/>
</dbReference>
<comment type="function">
    <text evidence="4 5">Cell division protein that is part of the divisome complex and is recruited early to the Z-ring. Probably stimulates Z-ring formation, perhaps through the cross-linking of FtsZ protofilaments. Its function overlaps with FtsA.</text>
</comment>
<sequence>MNMSTAAEKIQKFFGLSDSDALEESYSDNAYVEKPKNSYSSQSRSYFQDEGKAENTYSNNTMKTSQKQPRVEKVEQQQEVIPKVEKTAPLENVRMPKKVVQMSKKESMLQRDVAGEDKVKKISILEPRTYTESKNIAKCIFRNEIVIINFHLVEETQARRIVDFLTGTVYALDGDIQRLGNEIFICTPPNTEIDSETAKSLLSTQFKEY</sequence>
<reference evidence="7 8" key="1">
    <citation type="submission" date="2017-05" db="EMBL/GenBank/DDBJ databases">
        <title>Vagococcus spp. assemblies.</title>
        <authorList>
            <person name="Gulvik C.A."/>
        </authorList>
    </citation>
    <scope>NUCLEOTIDE SEQUENCE [LARGE SCALE GENOMIC DNA]</scope>
    <source>
        <strain evidence="7 8">NCFB 2777</strain>
    </source>
</reference>
<keyword evidence="8" id="KW-1185">Reference proteome</keyword>
<dbReference type="InterPro" id="IPR038594">
    <property type="entry name" value="SepF-like_sf"/>
</dbReference>
<dbReference type="EMBL" id="NGJU01000014">
    <property type="protein sequence ID" value="RST94562.1"/>
    <property type="molecule type" value="Genomic_DNA"/>
</dbReference>
<feature type="compositionally biased region" description="Polar residues" evidence="6">
    <location>
        <begin position="37"/>
        <end position="46"/>
    </location>
</feature>
<keyword evidence="2 5" id="KW-0717">Septation</keyword>
<comment type="caution">
    <text evidence="7">The sequence shown here is derived from an EMBL/GenBank/DDBJ whole genome shotgun (WGS) entry which is preliminary data.</text>
</comment>
<dbReference type="GO" id="GO:0005737">
    <property type="term" value="C:cytoplasm"/>
    <property type="evidence" value="ECO:0007669"/>
    <property type="project" value="UniProtKB-SubCell"/>
</dbReference>